<dbReference type="SUPFAM" id="SSF53335">
    <property type="entry name" value="S-adenosyl-L-methionine-dependent methyltransferases"/>
    <property type="match status" value="1"/>
</dbReference>
<dbReference type="RefSeq" id="WP_079537437.1">
    <property type="nucleotide sequence ID" value="NZ_LT670844.1"/>
</dbReference>
<gene>
    <name evidence="1" type="ORF">SAMN05444159_1300</name>
</gene>
<evidence type="ECO:0000313" key="2">
    <source>
        <dbReference type="Proteomes" id="UP000189935"/>
    </source>
</evidence>
<dbReference type="InterPro" id="IPR029063">
    <property type="entry name" value="SAM-dependent_MTases_sf"/>
</dbReference>
<protein>
    <recommendedName>
        <fullName evidence="3">Methyltransferase</fullName>
    </recommendedName>
</protein>
<proteinExistence type="predicted"/>
<sequence>MSAGLAISDTKAALAERKNDLYETPPEAVQALLKAENLPPVIWEPACGPGSIVRVLRVSGRQVYATDLVDYESPDQDEHGWDFLSERQLPIGVQAIVTNPPFKNASEFVVHALDLCPRVVMLLRLAFLESTRRAPILDGGHLARVHVFRNRLPMMHRDGWEGPKVSNPTAFAWFVWDRGHCGATELRRISWEPIFAGIQGQAAE</sequence>
<accession>A0A1M6LK38</accession>
<dbReference type="Proteomes" id="UP000189935">
    <property type="component" value="Chromosome I"/>
</dbReference>
<organism evidence="1 2">
    <name type="scientific">Bradyrhizobium lablabi</name>
    <dbReference type="NCBI Taxonomy" id="722472"/>
    <lineage>
        <taxon>Bacteria</taxon>
        <taxon>Pseudomonadati</taxon>
        <taxon>Pseudomonadota</taxon>
        <taxon>Alphaproteobacteria</taxon>
        <taxon>Hyphomicrobiales</taxon>
        <taxon>Nitrobacteraceae</taxon>
        <taxon>Bradyrhizobium</taxon>
    </lineage>
</organism>
<evidence type="ECO:0000313" key="1">
    <source>
        <dbReference type="EMBL" id="SHJ71574.1"/>
    </source>
</evidence>
<reference evidence="1 2" key="1">
    <citation type="submission" date="2016-11" db="EMBL/GenBank/DDBJ databases">
        <authorList>
            <person name="Jaros S."/>
            <person name="Januszkiewicz K."/>
            <person name="Wedrychowicz H."/>
        </authorList>
    </citation>
    <scope>NUCLEOTIDE SEQUENCE [LARGE SCALE GENOMIC DNA]</scope>
    <source>
        <strain evidence="1 2">GAS499</strain>
    </source>
</reference>
<dbReference type="OrthoDB" id="1079385at2"/>
<name>A0A1M6LK38_9BRAD</name>
<evidence type="ECO:0008006" key="3">
    <source>
        <dbReference type="Google" id="ProtNLM"/>
    </source>
</evidence>
<dbReference type="AlphaFoldDB" id="A0A1M6LK38"/>
<dbReference type="EMBL" id="LT670844">
    <property type="protein sequence ID" value="SHJ71574.1"/>
    <property type="molecule type" value="Genomic_DNA"/>
</dbReference>